<dbReference type="InterPro" id="IPR003439">
    <property type="entry name" value="ABC_transporter-like_ATP-bd"/>
</dbReference>
<feature type="domain" description="ABC transporter" evidence="4">
    <location>
        <begin position="3"/>
        <end position="238"/>
    </location>
</feature>
<evidence type="ECO:0000256" key="1">
    <source>
        <dbReference type="ARBA" id="ARBA00005417"/>
    </source>
</evidence>
<comment type="similarity">
    <text evidence="1">Belongs to the ABC transporter superfamily.</text>
</comment>
<dbReference type="InterPro" id="IPR017871">
    <property type="entry name" value="ABC_transporter-like_CS"/>
</dbReference>
<evidence type="ECO:0000256" key="2">
    <source>
        <dbReference type="ARBA" id="ARBA00022741"/>
    </source>
</evidence>
<evidence type="ECO:0000256" key="3">
    <source>
        <dbReference type="ARBA" id="ARBA00022840"/>
    </source>
</evidence>
<protein>
    <submittedName>
        <fullName evidence="5">Ferrichrome ABC transporter</fullName>
    </submittedName>
</protein>
<proteinExistence type="inferred from homology"/>
<evidence type="ECO:0000313" key="5">
    <source>
        <dbReference type="EMBL" id="GLQ16068.1"/>
    </source>
</evidence>
<gene>
    <name evidence="5" type="primary">fecE_1</name>
    <name evidence="5" type="ORF">GCM10007879_03170</name>
</gene>
<dbReference type="SMART" id="SM00382">
    <property type="entry name" value="AAA"/>
    <property type="match status" value="1"/>
</dbReference>
<keyword evidence="2" id="KW-0547">Nucleotide-binding</keyword>
<evidence type="ECO:0000313" key="6">
    <source>
        <dbReference type="Proteomes" id="UP001161405"/>
    </source>
</evidence>
<organism evidence="5 6">
    <name type="scientific">Maritalea porphyrae</name>
    <dbReference type="NCBI Taxonomy" id="880732"/>
    <lineage>
        <taxon>Bacteria</taxon>
        <taxon>Pseudomonadati</taxon>
        <taxon>Pseudomonadota</taxon>
        <taxon>Alphaproteobacteria</taxon>
        <taxon>Hyphomicrobiales</taxon>
        <taxon>Devosiaceae</taxon>
        <taxon>Maritalea</taxon>
    </lineage>
</organism>
<sequence length="264" mass="28058">MSLLIDGLHAGYSGTKILTDVTIENLQSGELVGVIGPNAAGKSTLFKSIAGVIKPMSGDILINGKSTFNMSRAQRAKHVAYMPQAYGCNAVLTVFESVLLALKQSGGWRVNQAQLDRVASILHTLGLEHIAGRNIAFLSGGQAQMVAVAQTLVREPDIILFDEPTSALDLRHQLQIMSQIRKAITSNGLVGLAALHDLNLAAQFCDRLVLIKDGQIRADGSPELVLGSSDIDDAYGVSTELGRTGSGRLFVDATLNKVQAKRVA</sequence>
<dbReference type="Proteomes" id="UP001161405">
    <property type="component" value="Unassembled WGS sequence"/>
</dbReference>
<dbReference type="RefSeq" id="WP_284361376.1">
    <property type="nucleotide sequence ID" value="NZ_BSNI01000001.1"/>
</dbReference>
<dbReference type="Pfam" id="PF00005">
    <property type="entry name" value="ABC_tran"/>
    <property type="match status" value="1"/>
</dbReference>
<keyword evidence="3" id="KW-0067">ATP-binding</keyword>
<dbReference type="PROSITE" id="PS00211">
    <property type="entry name" value="ABC_TRANSPORTER_1"/>
    <property type="match status" value="1"/>
</dbReference>
<dbReference type="PROSITE" id="PS50893">
    <property type="entry name" value="ABC_TRANSPORTER_2"/>
    <property type="match status" value="1"/>
</dbReference>
<reference evidence="5" key="1">
    <citation type="journal article" date="2014" name="Int. J. Syst. Evol. Microbiol.">
        <title>Complete genome of a new Firmicutes species belonging to the dominant human colonic microbiota ('Ruminococcus bicirculans') reveals two chromosomes and a selective capacity to utilize plant glucans.</title>
        <authorList>
            <consortium name="NISC Comparative Sequencing Program"/>
            <person name="Wegmann U."/>
            <person name="Louis P."/>
            <person name="Goesmann A."/>
            <person name="Henrissat B."/>
            <person name="Duncan S.H."/>
            <person name="Flint H.J."/>
        </authorList>
    </citation>
    <scope>NUCLEOTIDE SEQUENCE</scope>
    <source>
        <strain evidence="5">NBRC 107169</strain>
    </source>
</reference>
<reference evidence="5" key="2">
    <citation type="submission" date="2023-01" db="EMBL/GenBank/DDBJ databases">
        <title>Draft genome sequence of Maritalea porphyrae strain NBRC 107169.</title>
        <authorList>
            <person name="Sun Q."/>
            <person name="Mori K."/>
        </authorList>
    </citation>
    <scope>NUCLEOTIDE SEQUENCE</scope>
    <source>
        <strain evidence="5">NBRC 107169</strain>
    </source>
</reference>
<name>A0ABQ5ULA9_9HYPH</name>
<dbReference type="SUPFAM" id="SSF52540">
    <property type="entry name" value="P-loop containing nucleoside triphosphate hydrolases"/>
    <property type="match status" value="1"/>
</dbReference>
<accession>A0ABQ5ULA9</accession>
<dbReference type="InterPro" id="IPR003593">
    <property type="entry name" value="AAA+_ATPase"/>
</dbReference>
<dbReference type="InterPro" id="IPR027417">
    <property type="entry name" value="P-loop_NTPase"/>
</dbReference>
<comment type="caution">
    <text evidence="5">The sequence shown here is derived from an EMBL/GenBank/DDBJ whole genome shotgun (WGS) entry which is preliminary data.</text>
</comment>
<keyword evidence="6" id="KW-1185">Reference proteome</keyword>
<dbReference type="PANTHER" id="PTHR42794:SF2">
    <property type="entry name" value="ABC TRANSPORTER ATP-BINDING PROTEIN"/>
    <property type="match status" value="1"/>
</dbReference>
<dbReference type="PANTHER" id="PTHR42794">
    <property type="entry name" value="HEMIN IMPORT ATP-BINDING PROTEIN HMUV"/>
    <property type="match status" value="1"/>
</dbReference>
<dbReference type="EMBL" id="BSNI01000001">
    <property type="protein sequence ID" value="GLQ16068.1"/>
    <property type="molecule type" value="Genomic_DNA"/>
</dbReference>
<dbReference type="Gene3D" id="3.40.50.300">
    <property type="entry name" value="P-loop containing nucleotide triphosphate hydrolases"/>
    <property type="match status" value="1"/>
</dbReference>
<dbReference type="CDD" id="cd03214">
    <property type="entry name" value="ABC_Iron-Siderophores_B12_Hemin"/>
    <property type="match status" value="1"/>
</dbReference>
<evidence type="ECO:0000259" key="4">
    <source>
        <dbReference type="PROSITE" id="PS50893"/>
    </source>
</evidence>